<feature type="transmembrane region" description="Helical" evidence="8">
    <location>
        <begin position="233"/>
        <end position="254"/>
    </location>
</feature>
<organism evidence="9 10">
    <name type="scientific">Budvicia aquatica</name>
    <dbReference type="NCBI Taxonomy" id="82979"/>
    <lineage>
        <taxon>Bacteria</taxon>
        <taxon>Pseudomonadati</taxon>
        <taxon>Pseudomonadota</taxon>
        <taxon>Gammaproteobacteria</taxon>
        <taxon>Enterobacterales</taxon>
        <taxon>Budviciaceae</taxon>
        <taxon>Budvicia</taxon>
    </lineage>
</organism>
<dbReference type="AlphaFoldDB" id="A0A484ZXA1"/>
<proteinExistence type="inferred from homology"/>
<evidence type="ECO:0000256" key="6">
    <source>
        <dbReference type="ARBA" id="ARBA00022989"/>
    </source>
</evidence>
<feature type="transmembrane region" description="Helical" evidence="8">
    <location>
        <begin position="6"/>
        <end position="28"/>
    </location>
</feature>
<keyword evidence="3" id="KW-0813">Transport</keyword>
<evidence type="ECO:0000313" key="10">
    <source>
        <dbReference type="Proteomes" id="UP000373449"/>
    </source>
</evidence>
<feature type="transmembrane region" description="Helical" evidence="8">
    <location>
        <begin position="106"/>
        <end position="124"/>
    </location>
</feature>
<dbReference type="EMBL" id="CAADJA010000002">
    <property type="protein sequence ID" value="VFS52985.1"/>
    <property type="molecule type" value="Genomic_DNA"/>
</dbReference>
<name>A0A484ZXA1_9GAMM</name>
<dbReference type="Gene3D" id="1.20.1530.20">
    <property type="match status" value="1"/>
</dbReference>
<evidence type="ECO:0000256" key="2">
    <source>
        <dbReference type="ARBA" id="ARBA00010145"/>
    </source>
</evidence>
<feature type="transmembrane region" description="Helical" evidence="8">
    <location>
        <begin position="260"/>
        <end position="279"/>
    </location>
</feature>
<sequence>MMSWEAWNFAFNVTVPNLLMLLMGIFLRRFRLIDDNFCDSASRLVFNLALPCTLFFSIATNHGDLQQHIPIIIYGAVGTIVTYLMLELVAPLLVKDPRERGIFVQGGFRGNAAILGVAYCAMAFGSEGVAIASFYIIVTVILFNVLSVITLTRSLSSGRGGAPGFLSMLRGIVTNPLIIGILFGLPFSLFSISMPEFVVNTGKYISGIALPLALLCTGASLDFRAMFRASNVAVLSCIARIIVVPGVLFLGAWLYGFRGVPLGVIFLLTATPTASASYIMTRAMGGNSTLAANIIALTTLGSFFTTAFGLLFFRAAGLF</sequence>
<dbReference type="InterPro" id="IPR004776">
    <property type="entry name" value="Mem_transp_PIN-like"/>
</dbReference>
<dbReference type="GO" id="GO:0055085">
    <property type="term" value="P:transmembrane transport"/>
    <property type="evidence" value="ECO:0007669"/>
    <property type="project" value="InterPro"/>
</dbReference>
<evidence type="ECO:0000256" key="7">
    <source>
        <dbReference type="ARBA" id="ARBA00023136"/>
    </source>
</evidence>
<feature type="transmembrane region" description="Helical" evidence="8">
    <location>
        <begin position="130"/>
        <end position="151"/>
    </location>
</feature>
<feature type="transmembrane region" description="Helical" evidence="8">
    <location>
        <begin position="40"/>
        <end position="59"/>
    </location>
</feature>
<protein>
    <submittedName>
        <fullName evidence="9">Auxin efflux carrier</fullName>
    </submittedName>
</protein>
<reference evidence="9 10" key="1">
    <citation type="submission" date="2019-03" db="EMBL/GenBank/DDBJ databases">
        <authorList>
            <consortium name="Pathogen Informatics"/>
        </authorList>
    </citation>
    <scope>NUCLEOTIDE SEQUENCE [LARGE SCALE GENOMIC DNA]</scope>
    <source>
        <strain evidence="9 10">NCTC12282</strain>
    </source>
</reference>
<dbReference type="Pfam" id="PF03547">
    <property type="entry name" value="Mem_trans"/>
    <property type="match status" value="2"/>
</dbReference>
<comment type="similarity">
    <text evidence="2">Belongs to the auxin efflux carrier (TC 2.A.69) family.</text>
</comment>
<dbReference type="Proteomes" id="UP000373449">
    <property type="component" value="Unassembled WGS sequence"/>
</dbReference>
<dbReference type="PANTHER" id="PTHR36838:SF4">
    <property type="entry name" value="AUXIN EFFLUX CARRIER FAMILY PROTEIN"/>
    <property type="match status" value="1"/>
</dbReference>
<evidence type="ECO:0000256" key="1">
    <source>
        <dbReference type="ARBA" id="ARBA00004651"/>
    </source>
</evidence>
<evidence type="ECO:0000256" key="5">
    <source>
        <dbReference type="ARBA" id="ARBA00022692"/>
    </source>
</evidence>
<dbReference type="InterPro" id="IPR038770">
    <property type="entry name" value="Na+/solute_symporter_sf"/>
</dbReference>
<keyword evidence="5 8" id="KW-0812">Transmembrane</keyword>
<keyword evidence="6 8" id="KW-1133">Transmembrane helix</keyword>
<feature type="transmembrane region" description="Helical" evidence="8">
    <location>
        <begin position="291"/>
        <end position="313"/>
    </location>
</feature>
<gene>
    <name evidence="9" type="ORF">NCTC12282_06194</name>
</gene>
<evidence type="ECO:0000256" key="3">
    <source>
        <dbReference type="ARBA" id="ARBA00022448"/>
    </source>
</evidence>
<dbReference type="GO" id="GO:0005886">
    <property type="term" value="C:plasma membrane"/>
    <property type="evidence" value="ECO:0007669"/>
    <property type="project" value="UniProtKB-SubCell"/>
</dbReference>
<feature type="transmembrane region" description="Helical" evidence="8">
    <location>
        <begin position="204"/>
        <end position="221"/>
    </location>
</feature>
<evidence type="ECO:0000256" key="8">
    <source>
        <dbReference type="SAM" id="Phobius"/>
    </source>
</evidence>
<evidence type="ECO:0000256" key="4">
    <source>
        <dbReference type="ARBA" id="ARBA00022475"/>
    </source>
</evidence>
<evidence type="ECO:0000313" key="9">
    <source>
        <dbReference type="EMBL" id="VFS52985.1"/>
    </source>
</evidence>
<keyword evidence="4" id="KW-1003">Cell membrane</keyword>
<feature type="transmembrane region" description="Helical" evidence="8">
    <location>
        <begin position="71"/>
        <end position="94"/>
    </location>
</feature>
<dbReference type="PANTHER" id="PTHR36838">
    <property type="entry name" value="AUXIN EFFLUX CARRIER FAMILY PROTEIN"/>
    <property type="match status" value="1"/>
</dbReference>
<feature type="transmembrane region" description="Helical" evidence="8">
    <location>
        <begin position="172"/>
        <end position="192"/>
    </location>
</feature>
<accession>A0A484ZXA1</accession>
<keyword evidence="7 8" id="KW-0472">Membrane</keyword>
<comment type="subcellular location">
    <subcellularLocation>
        <location evidence="1">Cell membrane</location>
        <topology evidence="1">Multi-pass membrane protein</topology>
    </subcellularLocation>
</comment>